<dbReference type="PaxDb" id="522772-Dacet_1194"/>
<dbReference type="Gene3D" id="2.60.320.10">
    <property type="entry name" value="N-utilization substance G protein NusG, insert domain"/>
    <property type="match status" value="1"/>
</dbReference>
<dbReference type="InParanoid" id="D4H7G7"/>
<accession>D4H7G7</accession>
<reference evidence="1 2" key="1">
    <citation type="journal article" date="2010" name="Stand. Genomic Sci.">
        <title>Complete genome sequence of Denitrovibrio acetiphilus type strain (N2460).</title>
        <authorList>
            <person name="Kiss H."/>
            <person name="Lang E."/>
            <person name="Lapidus A."/>
            <person name="Copeland A."/>
            <person name="Nolan M."/>
            <person name="Glavina Del Rio T."/>
            <person name="Chen F."/>
            <person name="Lucas S."/>
            <person name="Tice H."/>
            <person name="Cheng J.F."/>
            <person name="Han C."/>
            <person name="Goodwin L."/>
            <person name="Pitluck S."/>
            <person name="Liolios K."/>
            <person name="Pati A."/>
            <person name="Ivanova N."/>
            <person name="Mavromatis K."/>
            <person name="Chen A."/>
            <person name="Palaniappan K."/>
            <person name="Land M."/>
            <person name="Hauser L."/>
            <person name="Chang Y.J."/>
            <person name="Jeffries C.D."/>
            <person name="Detter J.C."/>
            <person name="Brettin T."/>
            <person name="Spring S."/>
            <person name="Rohde M."/>
            <person name="Goker M."/>
            <person name="Woyke T."/>
            <person name="Bristow J."/>
            <person name="Eisen J.A."/>
            <person name="Markowitz V."/>
            <person name="Hugenholtz P."/>
            <person name="Kyrpides N.C."/>
            <person name="Klenk H.P."/>
        </authorList>
    </citation>
    <scope>NUCLEOTIDE SEQUENCE [LARGE SCALE GENOMIC DNA]</scope>
    <source>
        <strain evidence="2">DSM 12809 / NBRC 114555 / N2460</strain>
    </source>
</reference>
<dbReference type="InterPro" id="IPR038690">
    <property type="entry name" value="NusG_2_sf"/>
</dbReference>
<keyword evidence="2" id="KW-1185">Reference proteome</keyword>
<dbReference type="AlphaFoldDB" id="D4H7G7"/>
<dbReference type="KEGG" id="dap:Dacet_1194"/>
<dbReference type="eggNOG" id="COG5341">
    <property type="taxonomic scope" value="Bacteria"/>
</dbReference>
<evidence type="ECO:0000313" key="1">
    <source>
        <dbReference type="EMBL" id="ADD67966.1"/>
    </source>
</evidence>
<evidence type="ECO:0000313" key="2">
    <source>
        <dbReference type="Proteomes" id="UP000002012"/>
    </source>
</evidence>
<dbReference type="RefSeq" id="WP_013010488.1">
    <property type="nucleotide sequence ID" value="NC_013943.1"/>
</dbReference>
<proteinExistence type="predicted"/>
<dbReference type="EMBL" id="CP001968">
    <property type="protein sequence ID" value="ADD67966.1"/>
    <property type="molecule type" value="Genomic_DNA"/>
</dbReference>
<dbReference type="Pfam" id="PF07009">
    <property type="entry name" value="NusG_II"/>
    <property type="match status" value="1"/>
</dbReference>
<dbReference type="STRING" id="522772.Dacet_1194"/>
<dbReference type="Proteomes" id="UP000002012">
    <property type="component" value="Chromosome"/>
</dbReference>
<dbReference type="HOGENOM" id="CLU_130936_3_1_0"/>
<gene>
    <name evidence="1" type="ordered locus">Dacet_1194</name>
</gene>
<organism evidence="1 2">
    <name type="scientific">Denitrovibrio acetiphilus (strain DSM 12809 / NBRC 114555 / N2460)</name>
    <dbReference type="NCBI Taxonomy" id="522772"/>
    <lineage>
        <taxon>Bacteria</taxon>
        <taxon>Pseudomonadati</taxon>
        <taxon>Deferribacterota</taxon>
        <taxon>Deferribacteres</taxon>
        <taxon>Deferribacterales</taxon>
        <taxon>Geovibrionaceae</taxon>
        <taxon>Denitrovibrio</taxon>
    </lineage>
</organism>
<name>D4H7G7_DENA2</name>
<protein>
    <submittedName>
        <fullName evidence="1">Uncharacterized protein</fullName>
    </submittedName>
</protein>
<dbReference type="OrthoDB" id="47603at2"/>
<sequence precursor="true">MKITKTDFLIISALIALSLMLMLNKGNGEKKLFLISNNVKKQIKLENQMIELHGGDVIIEVTKDGARFLKSDCSNQICVHTGWAKECGQTAVCVPNRYALVIECREVVYDAVSE</sequence>